<proteinExistence type="predicted"/>
<dbReference type="AlphaFoldDB" id="A0AAJ0H540"/>
<evidence type="ECO:0000313" key="1">
    <source>
        <dbReference type="EMBL" id="KAK3339670.1"/>
    </source>
</evidence>
<accession>A0AAJ0H540</accession>
<organism evidence="1 2">
    <name type="scientific">Lasiosphaeria hispida</name>
    <dbReference type="NCBI Taxonomy" id="260671"/>
    <lineage>
        <taxon>Eukaryota</taxon>
        <taxon>Fungi</taxon>
        <taxon>Dikarya</taxon>
        <taxon>Ascomycota</taxon>
        <taxon>Pezizomycotina</taxon>
        <taxon>Sordariomycetes</taxon>
        <taxon>Sordariomycetidae</taxon>
        <taxon>Sordariales</taxon>
        <taxon>Lasiosphaeriaceae</taxon>
        <taxon>Lasiosphaeria</taxon>
    </lineage>
</organism>
<reference evidence="1" key="2">
    <citation type="submission" date="2023-06" db="EMBL/GenBank/DDBJ databases">
        <authorList>
            <consortium name="Lawrence Berkeley National Laboratory"/>
            <person name="Haridas S."/>
            <person name="Hensen N."/>
            <person name="Bonometti L."/>
            <person name="Westerberg I."/>
            <person name="Brannstrom I.O."/>
            <person name="Guillou S."/>
            <person name="Cros-Aarteil S."/>
            <person name="Calhoun S."/>
            <person name="Kuo A."/>
            <person name="Mondo S."/>
            <person name="Pangilinan J."/>
            <person name="Riley R."/>
            <person name="Labutti K."/>
            <person name="Andreopoulos B."/>
            <person name="Lipzen A."/>
            <person name="Chen C."/>
            <person name="Yanf M."/>
            <person name="Daum C."/>
            <person name="Ng V."/>
            <person name="Clum A."/>
            <person name="Steindorff A."/>
            <person name="Ohm R."/>
            <person name="Martin F."/>
            <person name="Silar P."/>
            <person name="Natvig D."/>
            <person name="Lalanne C."/>
            <person name="Gautier V."/>
            <person name="Ament-Velasquez S.L."/>
            <person name="Kruys A."/>
            <person name="Hutchinson M.I."/>
            <person name="Powell A.J."/>
            <person name="Barry K."/>
            <person name="Miller A.N."/>
            <person name="Grigoriev I.V."/>
            <person name="Debuchy R."/>
            <person name="Gladieux P."/>
            <person name="Thoren M.H."/>
            <person name="Johannesson H."/>
        </authorList>
    </citation>
    <scope>NUCLEOTIDE SEQUENCE</scope>
    <source>
        <strain evidence="1">CBS 955.72</strain>
    </source>
</reference>
<comment type="caution">
    <text evidence="1">The sequence shown here is derived from an EMBL/GenBank/DDBJ whole genome shotgun (WGS) entry which is preliminary data.</text>
</comment>
<reference evidence="1" key="1">
    <citation type="journal article" date="2023" name="Mol. Phylogenet. Evol.">
        <title>Genome-scale phylogeny and comparative genomics of the fungal order Sordariales.</title>
        <authorList>
            <person name="Hensen N."/>
            <person name="Bonometti L."/>
            <person name="Westerberg I."/>
            <person name="Brannstrom I.O."/>
            <person name="Guillou S."/>
            <person name="Cros-Aarteil S."/>
            <person name="Calhoun S."/>
            <person name="Haridas S."/>
            <person name="Kuo A."/>
            <person name="Mondo S."/>
            <person name="Pangilinan J."/>
            <person name="Riley R."/>
            <person name="LaButti K."/>
            <person name="Andreopoulos B."/>
            <person name="Lipzen A."/>
            <person name="Chen C."/>
            <person name="Yan M."/>
            <person name="Daum C."/>
            <person name="Ng V."/>
            <person name="Clum A."/>
            <person name="Steindorff A."/>
            <person name="Ohm R.A."/>
            <person name="Martin F."/>
            <person name="Silar P."/>
            <person name="Natvig D.O."/>
            <person name="Lalanne C."/>
            <person name="Gautier V."/>
            <person name="Ament-Velasquez S.L."/>
            <person name="Kruys A."/>
            <person name="Hutchinson M.I."/>
            <person name="Powell A.J."/>
            <person name="Barry K."/>
            <person name="Miller A.N."/>
            <person name="Grigoriev I.V."/>
            <person name="Debuchy R."/>
            <person name="Gladieux P."/>
            <person name="Hiltunen Thoren M."/>
            <person name="Johannesson H."/>
        </authorList>
    </citation>
    <scope>NUCLEOTIDE SEQUENCE</scope>
    <source>
        <strain evidence="1">CBS 955.72</strain>
    </source>
</reference>
<dbReference type="Proteomes" id="UP001275084">
    <property type="component" value="Unassembled WGS sequence"/>
</dbReference>
<gene>
    <name evidence="1" type="ORF">B0T25DRAFT_560371</name>
</gene>
<evidence type="ECO:0000313" key="2">
    <source>
        <dbReference type="Proteomes" id="UP001275084"/>
    </source>
</evidence>
<sequence length="359" mass="39747">MVQLLASIPEPSWAPTPDGMDTGSGAPCLLFAKPPRIPLSPRGLLPLGRLVAERERTIREAMKEVELGLGVSASGFGVDFSTKGILPLLKPYQWINTWRSLPREVHVGSHLLAPAGKSESESEDMEKLHQVENELMSSVKYQFGESEYITVITYSEDVDSGAVALFKAASFGKNSNITRLDLEARFQDMPKEICRILAKEGNPNRFELKRAGKTLTCRARGNLPPLRPAVVVTRDRAEEWTNIGSGWRQALHIPLDHDDDDSTSSPSTPMEGLIATVPQMLALLHLRYRLVDCVPSTPIFSFECPLRCNQADARLSGYIRRGMKLLGPPSGATHVGNSSTIAVLFSRESRWVREQLFWA</sequence>
<dbReference type="EMBL" id="JAUIQD010000009">
    <property type="protein sequence ID" value="KAK3339670.1"/>
    <property type="molecule type" value="Genomic_DNA"/>
</dbReference>
<keyword evidence="2" id="KW-1185">Reference proteome</keyword>
<protein>
    <submittedName>
        <fullName evidence="1">Uncharacterized protein</fullName>
    </submittedName>
</protein>
<name>A0AAJ0H540_9PEZI</name>